<dbReference type="KEGG" id="sedi:EBB79_08160"/>
<dbReference type="PANTHER" id="PTHR19879:SF9">
    <property type="entry name" value="TRANSCRIPTION INITIATION FACTOR TFIID SUBUNIT 5"/>
    <property type="match status" value="1"/>
</dbReference>
<dbReference type="InterPro" id="IPR001680">
    <property type="entry name" value="WD40_rpt"/>
</dbReference>
<dbReference type="SMART" id="SM00320">
    <property type="entry name" value="WD40"/>
    <property type="match status" value="7"/>
</dbReference>
<dbReference type="PROSITE" id="PS50294">
    <property type="entry name" value="WD_REPEATS_REGION"/>
    <property type="match status" value="3"/>
</dbReference>
<feature type="repeat" description="WD" evidence="3">
    <location>
        <begin position="721"/>
        <end position="752"/>
    </location>
</feature>
<dbReference type="AlphaFoldDB" id="A0A3T0N1H2"/>
<sequence>MDKPKNNTEEHSSFLDDRRLVVTLHGIRTFGGWQEQLEALITDEFGRNTVKVINYKYGFFSVIAFIIPFFRWLVVRRFRSELLYWEKKKNWHRIDIIGHSFGTHVLAWALHGIPRQERPRIHTIILAGSVLRGSFPWRDLVGDTVLRVINDCGSKDKVLLVNQLFVLFTGMAGRAGFSGATHGGFRNRFFEFGHSGYFYNKDGRLDVSWAREFWLPLFRGDKPVDPYDERRPPTVLDGAVETFANNAEPVKLAVYFAPLFFATIWIWGLYVGEEEARRFAEQAQSKIEASLVAEKDATRIAGEQRDLAQVRLREFERSESMLLAGEAKRLVNAGNASAAALVALRGLPALNREAGNRPLVSEVLMALNESYFNLNEKAFLEVTSTDIFEISTDGNFALTNGNDLNAVLLNIRTNKVISVFRVGWDGMAFFNPSNSSIWVVNTYAGAYTIRSFDAENGEFIEELSNPEEFRDFAISADRTRAVKVFDRVVKIWDTEEMKLLSSFPHGADSPKFEELSHDGRSAVLEVSPERYRVFNLLTGSMIGEFDVDREHSVITALSSDGSRMIIWGEQLWNTKTGTLVKRIPGNMSIRGINHKHALFSPNGSQYIVPQSEYSVLAGNSSDGAELFEIDSPGSKISGFYYSKNGDWIIVTNLAGEVTIWNSRTGQQIEKLAGHSNIINVVYGDESKRSVYVGDFNSVKVWSTGPRTPDFIFSEHTGPSLISISPDSRWLATGSIDQSAAIWDLHRGKRTAKLTGHVAAVYAAEFNPHSTILITGSADGTARVWDVPSGIPIETLEPKSGSPILAIAHSQSGNQIAVLQEDGSVTMWASETYQMTSSFQSRRGAYQFSFSDDDKQLQLRGRSFAEIWDPNVARKLFEIEHRTETSHAYRIDENGESIGIERESASGIFWDGAHVHFGKSYAPQNYRDPEVFHSSYVQNLSDRFQGSVDSIGNRDVLRILDRDAGQRVTLQGHSSEITAASIGSGGQFAATASNDGTIRLWSVEEQRSLAVFEGHSDNAMAILLSNDGTSLVSTGKDNEVRVWKLYPQFSNLIVKVCSILRRDLSLLDRTILTNSSLQQDLPEKSFLNSGEMPKICVELIAFPDTEFVK</sequence>
<proteinExistence type="predicted"/>
<evidence type="ECO:0000313" key="5">
    <source>
        <dbReference type="EMBL" id="AZV77870.1"/>
    </source>
</evidence>
<name>A0A3T0N1H2_9RHOB</name>
<dbReference type="PANTHER" id="PTHR19879">
    <property type="entry name" value="TRANSCRIPTION INITIATION FACTOR TFIID"/>
    <property type="match status" value="1"/>
</dbReference>
<dbReference type="InterPro" id="IPR029058">
    <property type="entry name" value="AB_hydrolase_fold"/>
</dbReference>
<dbReference type="InterPro" id="IPR020472">
    <property type="entry name" value="WD40_PAC1"/>
</dbReference>
<keyword evidence="6" id="KW-1185">Reference proteome</keyword>
<dbReference type="InterPro" id="IPR015943">
    <property type="entry name" value="WD40/YVTN_repeat-like_dom_sf"/>
</dbReference>
<dbReference type="EMBL" id="CP033219">
    <property type="protein sequence ID" value="AZV77870.1"/>
    <property type="molecule type" value="Genomic_DNA"/>
</dbReference>
<dbReference type="SUPFAM" id="SSF53474">
    <property type="entry name" value="alpha/beta-Hydrolases"/>
    <property type="match status" value="1"/>
</dbReference>
<evidence type="ECO:0000256" key="2">
    <source>
        <dbReference type="ARBA" id="ARBA00022737"/>
    </source>
</evidence>
<dbReference type="PROSITE" id="PS00678">
    <property type="entry name" value="WD_REPEATS_1"/>
    <property type="match status" value="2"/>
</dbReference>
<evidence type="ECO:0000256" key="4">
    <source>
        <dbReference type="SAM" id="Phobius"/>
    </source>
</evidence>
<feature type="repeat" description="WD" evidence="3">
    <location>
        <begin position="969"/>
        <end position="1010"/>
    </location>
</feature>
<evidence type="ECO:0000256" key="1">
    <source>
        <dbReference type="ARBA" id="ARBA00022574"/>
    </source>
</evidence>
<organism evidence="5 6">
    <name type="scientific">Parasedimentitalea marina</name>
    <dbReference type="NCBI Taxonomy" id="2483033"/>
    <lineage>
        <taxon>Bacteria</taxon>
        <taxon>Pseudomonadati</taxon>
        <taxon>Pseudomonadota</taxon>
        <taxon>Alphaproteobacteria</taxon>
        <taxon>Rhodobacterales</taxon>
        <taxon>Paracoccaceae</taxon>
        <taxon>Parasedimentitalea</taxon>
    </lineage>
</organism>
<dbReference type="OrthoDB" id="9805828at2"/>
<evidence type="ECO:0000256" key="3">
    <source>
        <dbReference type="PROSITE-ProRule" id="PRU00221"/>
    </source>
</evidence>
<dbReference type="Pfam" id="PF00400">
    <property type="entry name" value="WD40"/>
    <property type="match status" value="4"/>
</dbReference>
<dbReference type="Gene3D" id="3.40.50.1820">
    <property type="entry name" value="alpha/beta hydrolase"/>
    <property type="match status" value="1"/>
</dbReference>
<dbReference type="Proteomes" id="UP000283063">
    <property type="component" value="Chromosome"/>
</dbReference>
<dbReference type="InterPro" id="IPR036322">
    <property type="entry name" value="WD40_repeat_dom_sf"/>
</dbReference>
<keyword evidence="4" id="KW-0812">Transmembrane</keyword>
<dbReference type="PRINTS" id="PR00320">
    <property type="entry name" value="GPROTEINBRPT"/>
</dbReference>
<evidence type="ECO:0000313" key="6">
    <source>
        <dbReference type="Proteomes" id="UP000283063"/>
    </source>
</evidence>
<dbReference type="PROSITE" id="PS50082">
    <property type="entry name" value="WD_REPEATS_2"/>
    <property type="match status" value="4"/>
</dbReference>
<dbReference type="RefSeq" id="WP_127748431.1">
    <property type="nucleotide sequence ID" value="NZ_CP033219.1"/>
</dbReference>
<reference evidence="5 6" key="1">
    <citation type="submission" date="2018-10" db="EMBL/GenBank/DDBJ databases">
        <title>Parasedimentitalea marina sp. nov., a psychrophilic bacterium isolated from deep seawater of the New Britain Trench.</title>
        <authorList>
            <person name="Cao J."/>
        </authorList>
    </citation>
    <scope>NUCLEOTIDE SEQUENCE [LARGE SCALE GENOMIC DNA]</scope>
    <source>
        <strain evidence="5 6">W43</strain>
    </source>
</reference>
<keyword evidence="4" id="KW-1133">Transmembrane helix</keyword>
<dbReference type="SUPFAM" id="SSF50978">
    <property type="entry name" value="WD40 repeat-like"/>
    <property type="match status" value="2"/>
</dbReference>
<protein>
    <submittedName>
        <fullName evidence="5">WD40 repeat domain-containing protein</fullName>
    </submittedName>
</protein>
<feature type="transmembrane region" description="Helical" evidence="4">
    <location>
        <begin position="57"/>
        <end position="74"/>
    </location>
</feature>
<feature type="repeat" description="WD" evidence="3">
    <location>
        <begin position="1011"/>
        <end position="1044"/>
    </location>
</feature>
<dbReference type="Gene3D" id="2.130.10.10">
    <property type="entry name" value="YVTN repeat-like/Quinoprotein amine dehydrogenase"/>
    <property type="match status" value="3"/>
</dbReference>
<dbReference type="InterPro" id="IPR019775">
    <property type="entry name" value="WD40_repeat_CS"/>
</dbReference>
<keyword evidence="1 3" id="KW-0853">WD repeat</keyword>
<keyword evidence="2" id="KW-0677">Repeat</keyword>
<accession>A0A3T0N1H2</accession>
<keyword evidence="4" id="KW-0472">Membrane</keyword>
<feature type="repeat" description="WD" evidence="3">
    <location>
        <begin position="753"/>
        <end position="794"/>
    </location>
</feature>
<gene>
    <name evidence="5" type="ORF">EBB79_08160</name>
</gene>